<comment type="caution">
    <text evidence="10">The sequence shown here is derived from an EMBL/GenBank/DDBJ whole genome shotgun (WGS) entry which is preliminary data.</text>
</comment>
<reference evidence="10" key="1">
    <citation type="journal article" date="2023" name="Insect Mol. Biol.">
        <title>Genome sequencing provides insights into the evolution of gene families encoding plant cell wall-degrading enzymes in longhorned beetles.</title>
        <authorList>
            <person name="Shin N.R."/>
            <person name="Okamura Y."/>
            <person name="Kirsch R."/>
            <person name="Pauchet Y."/>
        </authorList>
    </citation>
    <scope>NUCLEOTIDE SEQUENCE</scope>
    <source>
        <strain evidence="10">AMC_N1</strain>
    </source>
</reference>
<keyword evidence="3" id="KW-0677">Repeat</keyword>
<evidence type="ECO:0000313" key="11">
    <source>
        <dbReference type="Proteomes" id="UP001162162"/>
    </source>
</evidence>
<keyword evidence="11" id="KW-1185">Reference proteome</keyword>
<feature type="region of interest" description="Disordered" evidence="8">
    <location>
        <begin position="410"/>
        <end position="433"/>
    </location>
</feature>
<accession>A0AAV8YBJ3</accession>
<proteinExistence type="predicted"/>
<dbReference type="GO" id="GO:0008270">
    <property type="term" value="F:zinc ion binding"/>
    <property type="evidence" value="ECO:0007669"/>
    <property type="project" value="UniProtKB-KW"/>
</dbReference>
<organism evidence="10 11">
    <name type="scientific">Aromia moschata</name>
    <dbReference type="NCBI Taxonomy" id="1265417"/>
    <lineage>
        <taxon>Eukaryota</taxon>
        <taxon>Metazoa</taxon>
        <taxon>Ecdysozoa</taxon>
        <taxon>Arthropoda</taxon>
        <taxon>Hexapoda</taxon>
        <taxon>Insecta</taxon>
        <taxon>Pterygota</taxon>
        <taxon>Neoptera</taxon>
        <taxon>Endopterygota</taxon>
        <taxon>Coleoptera</taxon>
        <taxon>Polyphaga</taxon>
        <taxon>Cucujiformia</taxon>
        <taxon>Chrysomeloidea</taxon>
        <taxon>Cerambycidae</taxon>
        <taxon>Cerambycinae</taxon>
        <taxon>Callichromatini</taxon>
        <taxon>Aromia</taxon>
    </lineage>
</organism>
<keyword evidence="5" id="KW-0862">Zinc</keyword>
<evidence type="ECO:0000256" key="7">
    <source>
        <dbReference type="PROSITE-ProRule" id="PRU00042"/>
    </source>
</evidence>
<evidence type="ECO:0000259" key="9">
    <source>
        <dbReference type="PROSITE" id="PS50157"/>
    </source>
</evidence>
<dbReference type="AlphaFoldDB" id="A0AAV8YBJ3"/>
<dbReference type="PROSITE" id="PS50157">
    <property type="entry name" value="ZINC_FINGER_C2H2_2"/>
    <property type="match status" value="3"/>
</dbReference>
<dbReference type="EMBL" id="JAPWTK010000138">
    <property type="protein sequence ID" value="KAJ8948340.1"/>
    <property type="molecule type" value="Genomic_DNA"/>
</dbReference>
<name>A0AAV8YBJ3_9CUCU</name>
<evidence type="ECO:0000313" key="10">
    <source>
        <dbReference type="EMBL" id="KAJ8948340.1"/>
    </source>
</evidence>
<dbReference type="Pfam" id="PF00096">
    <property type="entry name" value="zf-C2H2"/>
    <property type="match status" value="1"/>
</dbReference>
<feature type="domain" description="C2H2-type" evidence="9">
    <location>
        <begin position="205"/>
        <end position="232"/>
    </location>
</feature>
<dbReference type="InterPro" id="IPR036236">
    <property type="entry name" value="Znf_C2H2_sf"/>
</dbReference>
<evidence type="ECO:0000256" key="8">
    <source>
        <dbReference type="SAM" id="MobiDB-lite"/>
    </source>
</evidence>
<evidence type="ECO:0000256" key="5">
    <source>
        <dbReference type="ARBA" id="ARBA00022833"/>
    </source>
</evidence>
<dbReference type="InterPro" id="IPR013087">
    <property type="entry name" value="Znf_C2H2_type"/>
</dbReference>
<feature type="domain" description="C2H2-type" evidence="9">
    <location>
        <begin position="264"/>
        <end position="286"/>
    </location>
</feature>
<dbReference type="Gene3D" id="3.30.160.60">
    <property type="entry name" value="Classic Zinc Finger"/>
    <property type="match status" value="5"/>
</dbReference>
<dbReference type="Proteomes" id="UP001162162">
    <property type="component" value="Unassembled WGS sequence"/>
</dbReference>
<keyword evidence="4 7" id="KW-0863">Zinc-finger</keyword>
<evidence type="ECO:0000256" key="3">
    <source>
        <dbReference type="ARBA" id="ARBA00022737"/>
    </source>
</evidence>
<dbReference type="SUPFAM" id="SSF57667">
    <property type="entry name" value="beta-beta-alpha zinc fingers"/>
    <property type="match status" value="3"/>
</dbReference>
<evidence type="ECO:0000256" key="2">
    <source>
        <dbReference type="ARBA" id="ARBA00022723"/>
    </source>
</evidence>
<feature type="region of interest" description="Disordered" evidence="8">
    <location>
        <begin position="174"/>
        <end position="195"/>
    </location>
</feature>
<feature type="compositionally biased region" description="Polar residues" evidence="8">
    <location>
        <begin position="417"/>
        <end position="428"/>
    </location>
</feature>
<evidence type="ECO:0000256" key="4">
    <source>
        <dbReference type="ARBA" id="ARBA00022771"/>
    </source>
</evidence>
<evidence type="ECO:0000256" key="6">
    <source>
        <dbReference type="ARBA" id="ARBA00023242"/>
    </source>
</evidence>
<dbReference type="PANTHER" id="PTHR24394:SF44">
    <property type="entry name" value="ZINC FINGER PROTEIN 271-LIKE"/>
    <property type="match status" value="1"/>
</dbReference>
<comment type="subcellular location">
    <subcellularLocation>
        <location evidence="1">Nucleus</location>
    </subcellularLocation>
</comment>
<protein>
    <recommendedName>
        <fullName evidence="9">C2H2-type domain-containing protein</fullName>
    </recommendedName>
</protein>
<evidence type="ECO:0000256" key="1">
    <source>
        <dbReference type="ARBA" id="ARBA00004123"/>
    </source>
</evidence>
<dbReference type="GO" id="GO:0005634">
    <property type="term" value="C:nucleus"/>
    <property type="evidence" value="ECO:0007669"/>
    <property type="project" value="UniProtKB-SubCell"/>
</dbReference>
<keyword evidence="2" id="KW-0479">Metal-binding</keyword>
<feature type="compositionally biased region" description="Polar residues" evidence="8">
    <location>
        <begin position="174"/>
        <end position="186"/>
    </location>
</feature>
<feature type="non-terminal residue" evidence="10">
    <location>
        <position position="1"/>
    </location>
</feature>
<dbReference type="PANTHER" id="PTHR24394">
    <property type="entry name" value="ZINC FINGER PROTEIN"/>
    <property type="match status" value="1"/>
</dbReference>
<feature type="domain" description="C2H2-type" evidence="9">
    <location>
        <begin position="326"/>
        <end position="353"/>
    </location>
</feature>
<dbReference type="GO" id="GO:0000981">
    <property type="term" value="F:DNA-binding transcription factor activity, RNA polymerase II-specific"/>
    <property type="evidence" value="ECO:0007669"/>
    <property type="project" value="TreeGrafter"/>
</dbReference>
<sequence length="488" mass="56919">KAGNPKGGKLTRDVRVHRCKLCPYKSKLLHNLKRHLLTHQDPSETTIYQCELCDFKTRDKYYVPSHMLVHQGATYSCEFCPYKAKRKRYLTRHVSVHHDVSKDTETTQNPQKIVTVFKKLEGGLGIKSEELYIKEERDECDRNGNNTLSLIDPSVTPSGDIEIKPFIDESCNPETIHTTPESASDQNAEHPKDRESIDAEQLKTYPCKLCFYEAKQKCHLTRHMFTHRDESETPIYRCDFCPYKAKQKRYLTSHMLNHQPNGTYACEHCSYETRRRRNLRRHMAIHRDISKVTTYVCDLCPYKGKRMGDLSRHALTHQDMPEEPIYECELCPYKARRRGHLFRHMFIHQDLSEDSEFTRNQQKIVTERRELEGCLLIKPEELYIKVENDRNGDSSLSLIESSVMPTDDTEIKPFVNKSPNPEKNSVTLKSGPEQIVDPQGQKLLEDVMRGNLKGNTDQDASELTIYQCDLCPFKTTHKYYLSYHELSH</sequence>
<dbReference type="SMART" id="SM00355">
    <property type="entry name" value="ZnF_C2H2"/>
    <property type="match status" value="9"/>
</dbReference>
<keyword evidence="6" id="KW-0539">Nucleus</keyword>
<gene>
    <name evidence="10" type="ORF">NQ318_019325</name>
</gene>